<feature type="compositionally biased region" description="Basic residues" evidence="1">
    <location>
        <begin position="537"/>
        <end position="547"/>
    </location>
</feature>
<dbReference type="EMBL" id="JAUIZM010000009">
    <property type="protein sequence ID" value="KAK1364854.1"/>
    <property type="molecule type" value="Genomic_DNA"/>
</dbReference>
<gene>
    <name evidence="3" type="ORF">POM88_040415</name>
</gene>
<reference evidence="3" key="2">
    <citation type="submission" date="2023-05" db="EMBL/GenBank/DDBJ databases">
        <authorList>
            <person name="Schelkunov M.I."/>
        </authorList>
    </citation>
    <scope>NUCLEOTIDE SEQUENCE</scope>
    <source>
        <strain evidence="3">Hsosn_3</strain>
        <tissue evidence="3">Leaf</tissue>
    </source>
</reference>
<evidence type="ECO:0000256" key="1">
    <source>
        <dbReference type="SAM" id="MobiDB-lite"/>
    </source>
</evidence>
<name>A0AAD8HCX9_9APIA</name>
<organism evidence="3 4">
    <name type="scientific">Heracleum sosnowskyi</name>
    <dbReference type="NCBI Taxonomy" id="360622"/>
    <lineage>
        <taxon>Eukaryota</taxon>
        <taxon>Viridiplantae</taxon>
        <taxon>Streptophyta</taxon>
        <taxon>Embryophyta</taxon>
        <taxon>Tracheophyta</taxon>
        <taxon>Spermatophyta</taxon>
        <taxon>Magnoliopsida</taxon>
        <taxon>eudicotyledons</taxon>
        <taxon>Gunneridae</taxon>
        <taxon>Pentapetalae</taxon>
        <taxon>asterids</taxon>
        <taxon>campanulids</taxon>
        <taxon>Apiales</taxon>
        <taxon>Apiaceae</taxon>
        <taxon>Apioideae</taxon>
        <taxon>apioid superclade</taxon>
        <taxon>Tordylieae</taxon>
        <taxon>Tordyliinae</taxon>
        <taxon>Heracleum</taxon>
    </lineage>
</organism>
<dbReference type="PANTHER" id="PTHR48258">
    <property type="entry name" value="DUF4218 DOMAIN-CONTAINING PROTEIN-RELATED"/>
    <property type="match status" value="1"/>
</dbReference>
<evidence type="ECO:0000259" key="2">
    <source>
        <dbReference type="Pfam" id="PF13952"/>
    </source>
</evidence>
<evidence type="ECO:0000313" key="4">
    <source>
        <dbReference type="Proteomes" id="UP001237642"/>
    </source>
</evidence>
<dbReference type="Pfam" id="PF13952">
    <property type="entry name" value="DUF4216"/>
    <property type="match status" value="1"/>
</dbReference>
<keyword evidence="4" id="KW-1185">Reference proteome</keyword>
<feature type="region of interest" description="Disordered" evidence="1">
    <location>
        <begin position="537"/>
        <end position="565"/>
    </location>
</feature>
<feature type="compositionally biased region" description="Polar residues" evidence="1">
    <location>
        <begin position="554"/>
        <end position="565"/>
    </location>
</feature>
<dbReference type="Proteomes" id="UP001237642">
    <property type="component" value="Unassembled WGS sequence"/>
</dbReference>
<feature type="region of interest" description="Disordered" evidence="1">
    <location>
        <begin position="440"/>
        <end position="459"/>
    </location>
</feature>
<dbReference type="Pfam" id="PF03004">
    <property type="entry name" value="Transposase_24"/>
    <property type="match status" value="1"/>
</dbReference>
<dbReference type="PANTHER" id="PTHR48258:SF3">
    <property type="entry name" value="FK506-BINDING PROTEIN 4-LIKE ISOFORM X1"/>
    <property type="match status" value="1"/>
</dbReference>
<feature type="region of interest" description="Disordered" evidence="1">
    <location>
        <begin position="601"/>
        <end position="630"/>
    </location>
</feature>
<feature type="domain" description="DUF4216" evidence="2">
    <location>
        <begin position="114"/>
        <end position="191"/>
    </location>
</feature>
<protein>
    <recommendedName>
        <fullName evidence="2">DUF4216 domain-containing protein</fullName>
    </recommendedName>
</protein>
<accession>A0AAD8HCX9</accession>
<dbReference type="InterPro" id="IPR025312">
    <property type="entry name" value="DUF4216"/>
</dbReference>
<proteinExistence type="predicted"/>
<comment type="caution">
    <text evidence="3">The sequence shown here is derived from an EMBL/GenBank/DDBJ whole genome shotgun (WGS) entry which is preliminary data.</text>
</comment>
<dbReference type="AlphaFoldDB" id="A0AAD8HCX9"/>
<dbReference type="InterPro" id="IPR004252">
    <property type="entry name" value="Probable_transposase_24"/>
</dbReference>
<evidence type="ECO:0000313" key="3">
    <source>
        <dbReference type="EMBL" id="KAK1364854.1"/>
    </source>
</evidence>
<reference evidence="3" key="1">
    <citation type="submission" date="2023-02" db="EMBL/GenBank/DDBJ databases">
        <title>Genome of toxic invasive species Heracleum sosnowskyi carries increased number of genes despite the absence of recent whole-genome duplications.</title>
        <authorList>
            <person name="Schelkunov M."/>
            <person name="Shtratnikova V."/>
            <person name="Makarenko M."/>
            <person name="Klepikova A."/>
            <person name="Omelchenko D."/>
            <person name="Novikova G."/>
            <person name="Obukhova E."/>
            <person name="Bogdanov V."/>
            <person name="Penin A."/>
            <person name="Logacheva M."/>
        </authorList>
    </citation>
    <scope>NUCLEOTIDE SEQUENCE</scope>
    <source>
        <strain evidence="3">Hsosn_3</strain>
        <tissue evidence="3">Leaf</tissue>
    </source>
</reference>
<feature type="region of interest" description="Disordered" evidence="1">
    <location>
        <begin position="279"/>
        <end position="320"/>
    </location>
</feature>
<sequence length="630" mass="70777">MCDLLIKSSVYPGPFVYPAGFLYIYSAIQFLTGAQVYAAQALAEGSTIPANVQTLALGPDMDQVSRNGYKVNGYEFHTKAYGHGKRTTNSGVCVLGDCYNELSHAFYGELKEIIELSYKGTYGGYINLFKCRWFDSEKGIRVDKHGIVDIDVHRSAYSNDPFVLPTQTKQVYFTPSPGRKRDRPPSDWQAVIHTPTRRREEVVNGEFYQEEMLQRPAVINVDDNEVIELDGGDEPQEIDPESILVLDDIDIEEEEELLIVLDIIADVCLSVFKQQMASEATTPKKKGMGRGPNEVPKAPTNQEDRTLIQIRPPPDDNDFTDPKITKCISQLCLQNWPTTAITWASTPVAHKDAVWAEFKRRFKWADEQGPMISSLFWQKCAARTKDILSKDREKAKHNAGIDHPGHAMEHMHEYSPWWCSADIWAEMCVQWRDENWQKKRKIASSNRAGGGEKAKGTYKGGSISQLQHMAVKESQSQGTPIHWLDVYVETRDGLPDAVNIVNTYRRLFDERYPEGTDRPNIDLELWERASIVKKNYVKGRGQRRRRSISGSSGNTQCSQSSRQTSVHTPADCVRAICQNRELLLELGGHLGAMDPEDLARAVAAAATSQQQDGDEGSHHDDQDDGFGGSS</sequence>